<evidence type="ECO:0000256" key="2">
    <source>
        <dbReference type="ARBA" id="ARBA00004746"/>
    </source>
</evidence>
<dbReference type="EMBL" id="CP011219">
    <property type="protein sequence ID" value="AKO32768.1"/>
    <property type="molecule type" value="Genomic_DNA"/>
</dbReference>
<comment type="function">
    <text evidence="8">Converts the free carboxyl group of a malonyl-thioester to its methyl ester by transfer of a methyl group from S-adenosyl-L-methionine (SAM). It allows to synthesize pimeloyl-ACP via the fatty acid synthetic pathway.</text>
</comment>
<evidence type="ECO:0000259" key="9">
    <source>
        <dbReference type="Pfam" id="PF08241"/>
    </source>
</evidence>
<name>A0AAC8UD11_HAEDC</name>
<dbReference type="PANTHER" id="PTHR43861">
    <property type="entry name" value="TRANS-ACONITATE 2-METHYLTRANSFERASE-RELATED"/>
    <property type="match status" value="1"/>
</dbReference>
<dbReference type="RefSeq" id="WP_010945480.1">
    <property type="nucleotide sequence ID" value="NZ_CP011218.1"/>
</dbReference>
<dbReference type="GO" id="GO:0102130">
    <property type="term" value="F:malonyl-CoA methyltransferase activity"/>
    <property type="evidence" value="ECO:0007669"/>
    <property type="project" value="UniProtKB-EC"/>
</dbReference>
<evidence type="ECO:0000313" key="11">
    <source>
        <dbReference type="Proteomes" id="UP000060132"/>
    </source>
</evidence>
<dbReference type="Pfam" id="PF08241">
    <property type="entry name" value="Methyltransf_11"/>
    <property type="match status" value="1"/>
</dbReference>
<dbReference type="GO" id="GO:0010340">
    <property type="term" value="F:carboxyl-O-methyltransferase activity"/>
    <property type="evidence" value="ECO:0007669"/>
    <property type="project" value="UniProtKB-UniRule"/>
</dbReference>
<evidence type="ECO:0000256" key="4">
    <source>
        <dbReference type="ARBA" id="ARBA00022603"/>
    </source>
</evidence>
<dbReference type="GO" id="GO:0008757">
    <property type="term" value="F:S-adenosylmethionine-dependent methyltransferase activity"/>
    <property type="evidence" value="ECO:0007669"/>
    <property type="project" value="InterPro"/>
</dbReference>
<dbReference type="NCBIfam" id="TIGR02072">
    <property type="entry name" value="BioC"/>
    <property type="match status" value="1"/>
</dbReference>
<keyword evidence="4 8" id="KW-0489">Methyltransferase</keyword>
<organism evidence="10 11">
    <name type="scientific">Haemophilus ducreyi</name>
    <dbReference type="NCBI Taxonomy" id="730"/>
    <lineage>
        <taxon>Bacteria</taxon>
        <taxon>Pseudomonadati</taxon>
        <taxon>Pseudomonadota</taxon>
        <taxon>Gammaproteobacteria</taxon>
        <taxon>Pasteurellales</taxon>
        <taxon>Pasteurellaceae</taxon>
        <taxon>Haemophilus</taxon>
    </lineage>
</organism>
<dbReference type="InterPro" id="IPR029063">
    <property type="entry name" value="SAM-dependent_MTases_sf"/>
</dbReference>
<accession>A0AAC8UD11</accession>
<evidence type="ECO:0000313" key="10">
    <source>
        <dbReference type="EMBL" id="AKO32768.1"/>
    </source>
</evidence>
<dbReference type="PANTHER" id="PTHR43861:SF1">
    <property type="entry name" value="TRANS-ACONITATE 2-METHYLTRANSFERASE"/>
    <property type="match status" value="1"/>
</dbReference>
<comment type="similarity">
    <text evidence="8">Belongs to the methyltransferase superfamily.</text>
</comment>
<dbReference type="InterPro" id="IPR011814">
    <property type="entry name" value="BioC"/>
</dbReference>
<evidence type="ECO:0000256" key="8">
    <source>
        <dbReference type="HAMAP-Rule" id="MF_00835"/>
    </source>
</evidence>
<dbReference type="EC" id="2.1.1.197" evidence="3 8"/>
<keyword evidence="7 8" id="KW-0093">Biotin biosynthesis</keyword>
<dbReference type="GO" id="GO:0032259">
    <property type="term" value="P:methylation"/>
    <property type="evidence" value="ECO:0007669"/>
    <property type="project" value="UniProtKB-KW"/>
</dbReference>
<proteinExistence type="inferred from homology"/>
<dbReference type="HAMAP" id="MF_00835">
    <property type="entry name" value="BioC"/>
    <property type="match status" value="1"/>
</dbReference>
<evidence type="ECO:0000256" key="6">
    <source>
        <dbReference type="ARBA" id="ARBA00022691"/>
    </source>
</evidence>
<evidence type="ECO:0000256" key="7">
    <source>
        <dbReference type="ARBA" id="ARBA00022756"/>
    </source>
</evidence>
<dbReference type="AlphaFoldDB" id="A0AAC8UD11"/>
<evidence type="ECO:0000256" key="5">
    <source>
        <dbReference type="ARBA" id="ARBA00022679"/>
    </source>
</evidence>
<dbReference type="OMA" id="SADYWLF"/>
<dbReference type="InterPro" id="IPR013216">
    <property type="entry name" value="Methyltransf_11"/>
</dbReference>
<dbReference type="GO" id="GO:0009102">
    <property type="term" value="P:biotin biosynthetic process"/>
    <property type="evidence" value="ECO:0007669"/>
    <property type="project" value="UniProtKB-UniRule"/>
</dbReference>
<comment type="catalytic activity">
    <reaction evidence="1 8">
        <text>malonyl-[ACP] + S-adenosyl-L-methionine = malonyl-[ACP] methyl ester + S-adenosyl-L-homocysteine</text>
        <dbReference type="Rhea" id="RHEA:17105"/>
        <dbReference type="Rhea" id="RHEA-COMP:9623"/>
        <dbReference type="Rhea" id="RHEA-COMP:9954"/>
        <dbReference type="ChEBI" id="CHEBI:57856"/>
        <dbReference type="ChEBI" id="CHEBI:59789"/>
        <dbReference type="ChEBI" id="CHEBI:78449"/>
        <dbReference type="ChEBI" id="CHEBI:78845"/>
        <dbReference type="EC" id="2.1.1.197"/>
    </reaction>
</comment>
<dbReference type="CDD" id="cd02440">
    <property type="entry name" value="AdoMet_MTases"/>
    <property type="match status" value="1"/>
</dbReference>
<protein>
    <recommendedName>
        <fullName evidence="3 8">Malonyl-[acyl-carrier protein] O-methyltransferase</fullName>
        <shortName evidence="8">Malonyl-ACP O-methyltransferase</shortName>
        <ecNumber evidence="3 8">2.1.1.197</ecNumber>
    </recommendedName>
    <alternativeName>
        <fullName evidence="8">Biotin synthesis protein BioC</fullName>
    </alternativeName>
</protein>
<dbReference type="Gene3D" id="3.40.50.150">
    <property type="entry name" value="Vaccinia Virus protein VP39"/>
    <property type="match status" value="1"/>
</dbReference>
<keyword evidence="6 8" id="KW-0949">S-adenosyl-L-methionine</keyword>
<sequence length="258" mass="29501">MAKLAKQLIAKRFVSHLTEYDQYAIAQQQINHQLVDLLQANTDKTFQRALEIGCGTGNLTEKLLAKIPIEHLTLNDFNAIYYPTVLQKIKQKKPLVVVDFMQGDAEQLVFTRNFDLVSAASVVQWFDSPQQFLRNSAYALKPGGVVLFNSFSPLNLQEIRQLTGIGLNYPTRLQWQEWLAQDFEQCQLIEQPIKLTFDSPLAVLIHLKKTGVTAVSNKPWNRHQIKQFCMEYQAHFACEQGVYLTYTPILMLGIKKNG</sequence>
<evidence type="ECO:0000256" key="3">
    <source>
        <dbReference type="ARBA" id="ARBA00012327"/>
    </source>
</evidence>
<dbReference type="Proteomes" id="UP000060132">
    <property type="component" value="Chromosome"/>
</dbReference>
<dbReference type="SMR" id="A0AAC8UD11"/>
<feature type="domain" description="Methyltransferase type 11" evidence="9">
    <location>
        <begin position="50"/>
        <end position="148"/>
    </location>
</feature>
<comment type="pathway">
    <text evidence="2 8">Cofactor biosynthesis; biotin biosynthesis.</text>
</comment>
<evidence type="ECO:0000256" key="1">
    <source>
        <dbReference type="ARBA" id="ARBA00000852"/>
    </source>
</evidence>
<dbReference type="SUPFAM" id="SSF53335">
    <property type="entry name" value="S-adenosyl-L-methionine-dependent methyltransferases"/>
    <property type="match status" value="1"/>
</dbReference>
<reference evidence="10 11" key="1">
    <citation type="journal article" date="2015" name="PLoS Negl. Trop. Dis.">
        <title>Haemophilus ducreyi Cutaneous Ulcer Strains Are Nearly Identical to Class I Genital Ulcer Strains.</title>
        <authorList>
            <person name="Gangaiah D."/>
            <person name="Webb K.M."/>
            <person name="Humphreys T.L."/>
            <person name="Fortney K.R."/>
            <person name="Toh E."/>
            <person name="Tai A."/>
            <person name="Katz S.S."/>
            <person name="Pillay A."/>
            <person name="Chen C.Y."/>
            <person name="Roberts S.A."/>
            <person name="Munson R.S.Jr."/>
            <person name="Spinola S.M."/>
        </authorList>
    </citation>
    <scope>NUCLEOTIDE SEQUENCE [LARGE SCALE GENOMIC DNA]</scope>
    <source>
        <strain evidence="11">CLU2</strain>
    </source>
</reference>
<keyword evidence="5 8" id="KW-0808">Transferase</keyword>
<gene>
    <name evidence="8" type="primary">bioC</name>
    <name evidence="10" type="ORF">RZ57_06520</name>
</gene>